<feature type="region of interest" description="Disordered" evidence="2">
    <location>
        <begin position="2451"/>
        <end position="2491"/>
    </location>
</feature>
<comment type="caution">
    <text evidence="5">The sequence shown here is derived from an EMBL/GenBank/DDBJ whole genome shotgun (WGS) entry which is preliminary data.</text>
</comment>
<dbReference type="InterPro" id="IPR035892">
    <property type="entry name" value="C2_domain_sf"/>
</dbReference>
<dbReference type="SUPFAM" id="SSF49562">
    <property type="entry name" value="C2 domain (Calcium/lipid-binding domain, CaLB)"/>
    <property type="match status" value="9"/>
</dbReference>
<dbReference type="Pfam" id="PF00168">
    <property type="entry name" value="C2"/>
    <property type="match status" value="8"/>
</dbReference>
<feature type="compositionally biased region" description="Basic residues" evidence="2">
    <location>
        <begin position="57"/>
        <end position="72"/>
    </location>
</feature>
<feature type="compositionally biased region" description="Basic and acidic residues" evidence="2">
    <location>
        <begin position="1"/>
        <end position="13"/>
    </location>
</feature>
<keyword evidence="6" id="KW-1185">Reference proteome</keyword>
<keyword evidence="3" id="KW-0472">Membrane</keyword>
<feature type="compositionally biased region" description="Basic residues" evidence="2">
    <location>
        <begin position="2479"/>
        <end position="2491"/>
    </location>
</feature>
<feature type="domain" description="C2" evidence="4">
    <location>
        <begin position="905"/>
        <end position="1042"/>
    </location>
</feature>
<name>A0A9W7GAL9_9STRA</name>
<evidence type="ECO:0000313" key="5">
    <source>
        <dbReference type="EMBL" id="GMI38021.1"/>
    </source>
</evidence>
<dbReference type="Proteomes" id="UP001165065">
    <property type="component" value="Unassembled WGS sequence"/>
</dbReference>
<organism evidence="5 6">
    <name type="scientific">Triparma columacea</name>
    <dbReference type="NCBI Taxonomy" id="722753"/>
    <lineage>
        <taxon>Eukaryota</taxon>
        <taxon>Sar</taxon>
        <taxon>Stramenopiles</taxon>
        <taxon>Ochrophyta</taxon>
        <taxon>Bolidophyceae</taxon>
        <taxon>Parmales</taxon>
        <taxon>Triparmaceae</taxon>
        <taxon>Triparma</taxon>
    </lineage>
</organism>
<feature type="domain" description="C2" evidence="4">
    <location>
        <begin position="1233"/>
        <end position="1360"/>
    </location>
</feature>
<dbReference type="InterPro" id="IPR000008">
    <property type="entry name" value="C2_dom"/>
</dbReference>
<proteinExistence type="predicted"/>
<keyword evidence="1" id="KW-0175">Coiled coil</keyword>
<accession>A0A9W7GAL9</accession>
<dbReference type="Gene3D" id="2.60.40.150">
    <property type="entry name" value="C2 domain"/>
    <property type="match status" value="8"/>
</dbReference>
<dbReference type="PANTHER" id="PTHR47052">
    <property type="entry name" value="CONSERVED SERINE PROLINE-RICH PROTEIN (AFU_ORTHOLOGUE AFUA_2G01790)"/>
    <property type="match status" value="1"/>
</dbReference>
<feature type="domain" description="C2" evidence="4">
    <location>
        <begin position="1669"/>
        <end position="1790"/>
    </location>
</feature>
<evidence type="ECO:0000259" key="4">
    <source>
        <dbReference type="PROSITE" id="PS50004"/>
    </source>
</evidence>
<sequence>MFAKIFSEEDKNASPKGNHLPESPVPTPAPKLAPIVQQRTAEDIAIESLVKIDVGRKGKGRKVRDKLRTWKGKAKEAIDRKHAEDKSIKSAGSSNQEEEVIEDNKEESRGGSEGLGSNEDSNSSNTSDNDSDSDPEGDDKKDEKGPTEGSTEGPLGQAIPTHADDAEHDIEMGIAVDAIDPASSEAEGVKDKGGEASPEPPQPTEEEKKKRLKEFRRQKKVKELMHGGKAIQSLYELWREQVSLKNEYIKEEAYLNAHKQKTKVRNTRYQLVKNIEDKLAKQNLNKTIRRYRDRENRCRASEWCGRLSVIAHEADNVRGKDNRTNAFLRFRIGGKSFETWKRTETVKNSTLSPDFADEKIDFDIKDGNKICENNDTVLEVELYDDNFPFDALLGKTTITCKKFIENPLKPSTAYYQLHVYKFGQGYVKTANVKLTLSFQHSYEGVAVFTLVDGRNLANRGGMMGKQDPYCLIKLGKKNSKRSRTIDDGGTNPSFQNEQILMHVPRDGFEDDVEIKLYDDDVGFDDVIGKCTFSILPYIRDAALYRSKKTKQATPPPVQSFSLTHKNKMCGELRMSVQFLPAGSLRVDVVRARKLRNPDRNGEPDPYVTLTMESIVPQLRQEYKTLVHDDGGADSIWNATFNFDFVDQVELDVKVWDDDFGRDDLIGFTTINIVDIVRELGTAEGWYEIEYKHKGKLKPAGELFLKFTFDGYDKIRYPQYRPTLDGSDRVIDSIVEEKGVLKFNDLPANLAYDPLLMTQGRLHLTFDRARKLTYPDKKQLNHMPWIYGKVFLGSSGKAPLRWRTKPAKNCVNTIRGGKDAAGLTALFHHEKMAWDLLDVANLVGEEKNDFTLAVEIWEERMPVCPLACGCHRLLGRIKIDLLPILSNPFRPVEDWFALQEDCNEEGFGEVRLNLKYEAGRHGMIIFTLIEGKALRNTAGFFGNLVGDKMDPYVYLKFGGQTARSKTCSDGGQAPSFFNEQLLLWSGTLESGRKKGGGMADAEMWQKPLEIIVYDDDTGRDAIVGKAELDLLQYFSVEKSESNRMRKIELKKGGVEAGQLTYRLDFIPAGKLTVWVKSGRGLRETELVGSQDPYVVLEVVDSKCGKLSDKKVKTKVHNDGGRDPIFNECFEFDIVDAYEMKFRCFDKDLIGSDDLIGETTFSLMDVFKNGLSTSYVPLTYSQKSGLVFTTETRMPAGELLCVFHFAPNPIEGTPWGWAYPNQVAQISGFSTPKVPKSFGGVGAMPPEKPWATPGRMIVTVVELDDVKGKDADLKAYVKLKLGKEEGGERKKSKTYQADETGRDVKIEEKLVFDVSDPNEIKQDDEIELEIEVYDDNFTDTLLCYNSLRLKNLVFLAPYEEQDATLDLNVAGDDDLNGRIRVKVLWEPAVVGLVRVTLNSATGLKDGGLLDMDKNDPYVQVKLGDDNKARSITCDDGGVKADFNGEELLVWVNGMNWKKPLTFTVFDDNMLMDTFLGKCELDVCSLMGGVCPNISIDVTLPLNGVELSKFGDKESAVVSRAIAELLGEDEDDVEDLKVVERAFIEETKQPPGLDVTFSLRKALRKGMRWGTKAERLSCVDQLWKERKTVAKEIDPKPVKLLERLDFIVKSGGGKTGLLHSLHGRIQSLGAQELLLSLSSLTVDGAFFSSPIIKVTHMKSYDLKSKKGKEQKTDPELHMEVEFVPSGLLIVEVVEARGLRNTEWVGKTDNYVVVKAKGAIGGEEGLDSSEKRGRVVKGGGKDCEFGDEFSLDICHHRTIEIEVWDDDMGKDDLIGRVEVDLGKAFRRGVVDDWYGLTFDKKVGCLGGKAVPIPAGELHLVLTFFGEDGIKYPIKVGKEDELQVARLEKKHNEEREGLRKKYDSMKENARLNMVADRNEFLMLRAERWEKEEKDLRDEFHRKKEASRLDIIADAARPRDDDGNLLDEEGIALKAYMDGNRDKTAGTAFELMSPLEQEEHERKKKEELEERITVASGVIEKEYEDRLRGMKEAREMEEGGGESGYATMSSEELVAGKMAELEGDYDAAKEEMDDRHKMEISGYQYDESERVNRVKKREERNEEELKMIVAASQEVAVEGDEKSVTESSIASFVRGGGGNAIVLAPLADVPKLPPLEELKGGEEGGMFQVEPLLDEDGDEIKIKVPEPTAEELLEREEQMRLIEEQLAREKSKQLTAPVSLDFDLLEGILVEVQDETPSKLLAHEETLRALFALWLPMMKKVKRLNMLADESKTEIAYQGFVKERKEYFKEVVAMKAKYIRRMTRLKSEALKSEDFNIVYIAEREIRDTEDRTKERLYRTWKEHIQYHAFRRAKLTLQYLVSFIWATIVYVPFVFLFLVSFVCSSDVDVSDSEWHGEDLEASVAAGMCPLMVIYGYPGYCLDMREYLFGRVGGKRHWIWRKVFRPRDFDEQLMKKLWEVSDKIKEEEDKEEEERDLTMSIEELRKEAEGGVKEFAAGVLDRKETRNDKAKKVNLGDEPKKAEGVPVKKKKKKKRKGKE</sequence>
<dbReference type="PANTHER" id="PTHR47052:SF3">
    <property type="entry name" value="INGRESSION PROTEIN 1"/>
    <property type="match status" value="1"/>
</dbReference>
<evidence type="ECO:0000256" key="3">
    <source>
        <dbReference type="SAM" id="Phobius"/>
    </source>
</evidence>
<dbReference type="EMBL" id="BRYA01000079">
    <property type="protein sequence ID" value="GMI38021.1"/>
    <property type="molecule type" value="Genomic_DNA"/>
</dbReference>
<evidence type="ECO:0000313" key="6">
    <source>
        <dbReference type="Proteomes" id="UP001165065"/>
    </source>
</evidence>
<feature type="compositionally biased region" description="Basic and acidic residues" evidence="2">
    <location>
        <begin position="2452"/>
        <end position="2475"/>
    </location>
</feature>
<feature type="region of interest" description="Disordered" evidence="2">
    <location>
        <begin position="183"/>
        <end position="211"/>
    </location>
</feature>
<feature type="coiled-coil region" evidence="1">
    <location>
        <begin position="1843"/>
        <end position="1900"/>
    </location>
</feature>
<feature type="domain" description="C2" evidence="4">
    <location>
        <begin position="568"/>
        <end position="686"/>
    </location>
</feature>
<evidence type="ECO:0000256" key="1">
    <source>
        <dbReference type="SAM" id="Coils"/>
    </source>
</evidence>
<feature type="domain" description="C2" evidence="4">
    <location>
        <begin position="428"/>
        <end position="547"/>
    </location>
</feature>
<dbReference type="InterPro" id="IPR052981">
    <property type="entry name" value="Ingression_C2_domain"/>
</dbReference>
<feature type="region of interest" description="Disordered" evidence="2">
    <location>
        <begin position="54"/>
        <end position="168"/>
    </location>
</feature>
<feature type="transmembrane region" description="Helical" evidence="3">
    <location>
        <begin position="2312"/>
        <end position="2334"/>
    </location>
</feature>
<feature type="domain" description="C2" evidence="4">
    <location>
        <begin position="280"/>
        <end position="415"/>
    </location>
</feature>
<feature type="domain" description="C2" evidence="4">
    <location>
        <begin position="741"/>
        <end position="895"/>
    </location>
</feature>
<feature type="compositionally biased region" description="Basic and acidic residues" evidence="2">
    <location>
        <begin position="73"/>
        <end position="88"/>
    </location>
</feature>
<feature type="domain" description="C2" evidence="4">
    <location>
        <begin position="1373"/>
        <end position="1495"/>
    </location>
</feature>
<keyword evidence="3" id="KW-0812">Transmembrane</keyword>
<protein>
    <recommendedName>
        <fullName evidence="4">C2 domain-containing protein</fullName>
    </recommendedName>
</protein>
<dbReference type="OrthoDB" id="270970at2759"/>
<reference evidence="6" key="1">
    <citation type="journal article" date="2023" name="Commun. Biol.">
        <title>Genome analysis of Parmales, the sister group of diatoms, reveals the evolutionary specialization of diatoms from phago-mixotrophs to photoautotrophs.</title>
        <authorList>
            <person name="Ban H."/>
            <person name="Sato S."/>
            <person name="Yoshikawa S."/>
            <person name="Yamada K."/>
            <person name="Nakamura Y."/>
            <person name="Ichinomiya M."/>
            <person name="Sato N."/>
            <person name="Blanc-Mathieu R."/>
            <person name="Endo H."/>
            <person name="Kuwata A."/>
            <person name="Ogata H."/>
        </authorList>
    </citation>
    <scope>NUCLEOTIDE SEQUENCE [LARGE SCALE GENOMIC DNA]</scope>
</reference>
<dbReference type="PROSITE" id="PS50004">
    <property type="entry name" value="C2"/>
    <property type="match status" value="9"/>
</dbReference>
<keyword evidence="3" id="KW-1133">Transmembrane helix</keyword>
<dbReference type="CDD" id="cd00030">
    <property type="entry name" value="C2"/>
    <property type="match status" value="4"/>
</dbReference>
<feature type="region of interest" description="Disordered" evidence="2">
    <location>
        <begin position="1"/>
        <end position="32"/>
    </location>
</feature>
<evidence type="ECO:0000256" key="2">
    <source>
        <dbReference type="SAM" id="MobiDB-lite"/>
    </source>
</evidence>
<dbReference type="SMART" id="SM00239">
    <property type="entry name" value="C2"/>
    <property type="match status" value="8"/>
</dbReference>
<feature type="compositionally biased region" description="Low complexity" evidence="2">
    <location>
        <begin position="115"/>
        <end position="128"/>
    </location>
</feature>
<gene>
    <name evidence="5" type="ORF">TrCOL_g1549</name>
</gene>
<feature type="domain" description="C2" evidence="4">
    <location>
        <begin position="1050"/>
        <end position="1178"/>
    </location>
</feature>